<dbReference type="SUPFAM" id="SSF52540">
    <property type="entry name" value="P-loop containing nucleoside triphosphate hydrolases"/>
    <property type="match status" value="1"/>
</dbReference>
<evidence type="ECO:0000256" key="6">
    <source>
        <dbReference type="ARBA" id="ARBA00022840"/>
    </source>
</evidence>
<dbReference type="Pfam" id="PF00270">
    <property type="entry name" value="DEAD"/>
    <property type="match status" value="1"/>
</dbReference>
<reference evidence="17" key="1">
    <citation type="journal article" date="2021" name="G3 (Bethesda)">
        <title>Chromosome assembled and annotated genome sequence of Aspergillus flavus NRRL 3357.</title>
        <authorList>
            <person name="Skerker J.M."/>
            <person name="Pianalto K.M."/>
            <person name="Mondo S.J."/>
            <person name="Yang K."/>
            <person name="Arkin A.P."/>
            <person name="Keller N.P."/>
            <person name="Grigoriev I.V."/>
            <person name="Louise Glass N.L."/>
        </authorList>
    </citation>
    <scope>NUCLEOTIDE SEQUENCE [LARGE SCALE GENOMIC DNA]</scope>
    <source>
        <strain evidence="17">ATCC 200026 / FGSC A1120 / IAM 13836 / NRRL 3357 / JCM 12722 / SRRC 167</strain>
    </source>
</reference>
<dbReference type="PANTHER" id="PTHR14950">
    <property type="entry name" value="DICER-RELATED"/>
    <property type="match status" value="1"/>
</dbReference>
<dbReference type="PROSITE" id="PS50142">
    <property type="entry name" value="RNASE_3_2"/>
    <property type="match status" value="2"/>
</dbReference>
<keyword evidence="2" id="KW-0677">Repeat</keyword>
<feature type="domain" description="Helicase ATP-binding" evidence="13">
    <location>
        <begin position="30"/>
        <end position="209"/>
    </location>
</feature>
<dbReference type="GO" id="GO:0004525">
    <property type="term" value="F:ribonuclease III activity"/>
    <property type="evidence" value="ECO:0007669"/>
    <property type="project" value="InterPro"/>
</dbReference>
<dbReference type="SMART" id="SM00490">
    <property type="entry name" value="HELICc"/>
    <property type="match status" value="1"/>
</dbReference>
<evidence type="ECO:0000256" key="8">
    <source>
        <dbReference type="ARBA" id="ARBA00023118"/>
    </source>
</evidence>
<evidence type="ECO:0000256" key="11">
    <source>
        <dbReference type="SAM" id="MobiDB-lite"/>
    </source>
</evidence>
<organism evidence="16 17">
    <name type="scientific">Aspergillus flavus (strain ATCC 200026 / FGSC A1120 / IAM 13836 / NRRL 3357 / JCM 12722 / SRRC 167)</name>
    <dbReference type="NCBI Taxonomy" id="332952"/>
    <lineage>
        <taxon>Eukaryota</taxon>
        <taxon>Fungi</taxon>
        <taxon>Dikarya</taxon>
        <taxon>Ascomycota</taxon>
        <taxon>Pezizomycotina</taxon>
        <taxon>Eurotiomycetes</taxon>
        <taxon>Eurotiomycetidae</taxon>
        <taxon>Eurotiales</taxon>
        <taxon>Aspergillaceae</taxon>
        <taxon>Aspergillus</taxon>
        <taxon>Aspergillus subgen. Circumdati</taxon>
    </lineage>
</organism>
<sequence>MASTMHNTQGSVPGDAVDTHFQIRDYQVEMVNKSLEGNLIVVMPTGTGKTQIAIHRILAEIDRGDPDKLIWFLCPTVALCNQHVRTITAHVPPMWCRSFTSNDNVDHWGTVETWNIALASVKVAISTYQVLYDALVHRFVTMDRLSLIIFDEAHHCTDDHAASKIMREYYHTEPQSHDKQTPYILGLTASPILSNISTLEKIERRLHSPCKTPRQFYAQLLRFTNQPLIVPLVPLRGSMTSPSPSLILERIRGLLQSSYERGSYSKNAKKHLTRFSNQAETIGRELGPWAATKYIQTSITQFKEHMRMNAEKTHTPSPEREYAMEMLCKLGNIEDYDELVHSDNISPMSQRLLDTLIEEHRKGFRALIFVSLRATVLALKWLIENHPETRRRFRCGTFVGMSRIHQSKTRLGDVHDIRSQMETLQKFRDGVLDLIITTDALEEGMDIPACNTVLNFNCTLNLKSFIQRRGRARREQSKFFIFLQDEEDLKNVSLLQFRESELVRKLQDEGRTVLPDSLNHDERLRDSLAFSSSTGAQMTMGNAISHLYRFCAELPAQPFVSNSPAFSYETDECGQVQAIVRLPSNLDPSLQTFKSLRKWAKKKWAKEDAALQAYKALFHARLINDHFLPLRLSDIIEKDLSPKSHYIISEQLDPWHDVSLLWSRGGELFSHELRIARPQREDIELFMILPVPLRIETRIPLFLGSGTEYKAVVSSARPVSTDISICQQVTHLILQSIHQCHGTQLNTDYVNIIVPERDPAAMSKFLEAHSGRTSLAACLQQRPTVPGSLGLLRHVTKTSRPLRIEVIDGHECQDPHRDGVNLRIRGKIHPLTRRRNFLYDPKIVTVTPTENQHSTSLVRQGLSELAADDYLVDRLPSIYAEAALLAPSIIHRIGVYLIAEKLRKQIFSNPQAARFERMDLLCIALSPTDDMHRPEFRSMAFIGDAIVKFLITRQLFLHHTLWHEGLLTSVKDSIVSDTGLAAALCHSGFGSYLITTRFNGKRWRPFFVSTTLSKSGPTRRRYVGAATVADMVKALAGAAFLDNGLDQAFICAAAMIPKIKSWTTISLYDGTYSKSRPSKSLGASTIIDLEALLGYTFSDKSLAIESMTHPSCVGLYGTASYRRLSFLGAGIIELVVVRYLHRQKSFTSSKRLQSLKSAVTNNMFLAFLCLTFHWEKQHDIIEVDSMGIPSVIQTRGRVALYHFLRSQSDSLSDKVSSLVEDLTSQLHVIKRDLWENGIYPWARLSVFRGLKVFSDIVQSVFGAIYIDSLASLQQSEALAERLGILPLLEHFISHDVVTDHPKQPAPTQAQNLWQDPPGEGTAHVNQI</sequence>
<proteinExistence type="inferred from homology"/>
<evidence type="ECO:0000259" key="12">
    <source>
        <dbReference type="PROSITE" id="PS50142"/>
    </source>
</evidence>
<keyword evidence="17" id="KW-1185">Reference proteome</keyword>
<dbReference type="CDD" id="cd18802">
    <property type="entry name" value="SF2_C_dicer"/>
    <property type="match status" value="1"/>
</dbReference>
<keyword evidence="5" id="KW-0347">Helicase</keyword>
<evidence type="ECO:0000256" key="9">
    <source>
        <dbReference type="ARBA" id="ARBA00025403"/>
    </source>
</evidence>
<feature type="domain" description="Dicer dsRNA-binding fold" evidence="15">
    <location>
        <begin position="543"/>
        <end position="637"/>
    </location>
</feature>
<dbReference type="GO" id="GO:0003723">
    <property type="term" value="F:RNA binding"/>
    <property type="evidence" value="ECO:0007669"/>
    <property type="project" value="UniProtKB-UniRule"/>
</dbReference>
<dbReference type="SMART" id="SM00487">
    <property type="entry name" value="DEXDc"/>
    <property type="match status" value="1"/>
</dbReference>
<dbReference type="PANTHER" id="PTHR14950:SF37">
    <property type="entry name" value="ENDORIBONUCLEASE DICER"/>
    <property type="match status" value="1"/>
</dbReference>
<dbReference type="GO" id="GO:0030422">
    <property type="term" value="P:siRNA processing"/>
    <property type="evidence" value="ECO:0007669"/>
    <property type="project" value="TreeGrafter"/>
</dbReference>
<feature type="domain" description="RNase III" evidence="12">
    <location>
        <begin position="1086"/>
        <end position="1269"/>
    </location>
</feature>
<name>A0A7U2MXV2_ASPFN</name>
<dbReference type="InterPro" id="IPR038248">
    <property type="entry name" value="Dicer_dimer_sf"/>
</dbReference>
<keyword evidence="4" id="KW-0378">Hydrolase</keyword>
<evidence type="ECO:0000256" key="5">
    <source>
        <dbReference type="ARBA" id="ARBA00022806"/>
    </source>
</evidence>
<keyword evidence="8" id="KW-0051">Antiviral defense</keyword>
<dbReference type="PROSITE" id="PS51194">
    <property type="entry name" value="HELICASE_CTER"/>
    <property type="match status" value="1"/>
</dbReference>
<comment type="similarity">
    <text evidence="10">Belongs to the helicase family. Dicer subfamily.</text>
</comment>
<dbReference type="GO" id="GO:0005737">
    <property type="term" value="C:cytoplasm"/>
    <property type="evidence" value="ECO:0007669"/>
    <property type="project" value="TreeGrafter"/>
</dbReference>
<dbReference type="SMART" id="SM00535">
    <property type="entry name" value="RIBOc"/>
    <property type="match status" value="2"/>
</dbReference>
<dbReference type="GO" id="GO:0050688">
    <property type="term" value="P:regulation of defense response to virus"/>
    <property type="evidence" value="ECO:0007669"/>
    <property type="project" value="UniProtKB-KW"/>
</dbReference>
<dbReference type="Proteomes" id="UP000596276">
    <property type="component" value="Chromosome 7"/>
</dbReference>
<dbReference type="PROSITE" id="PS51192">
    <property type="entry name" value="HELICASE_ATP_BIND_1"/>
    <property type="match status" value="1"/>
</dbReference>
<keyword evidence="1" id="KW-0930">Antiviral protein</keyword>
<dbReference type="Gene3D" id="3.40.50.300">
    <property type="entry name" value="P-loop containing nucleotide triphosphate hydrolases"/>
    <property type="match status" value="2"/>
</dbReference>
<keyword evidence="7 10" id="KW-0694">RNA-binding</keyword>
<evidence type="ECO:0000256" key="1">
    <source>
        <dbReference type="ARBA" id="ARBA00022721"/>
    </source>
</evidence>
<dbReference type="Pfam" id="PF00271">
    <property type="entry name" value="Helicase_C"/>
    <property type="match status" value="1"/>
</dbReference>
<dbReference type="GO" id="GO:0005524">
    <property type="term" value="F:ATP binding"/>
    <property type="evidence" value="ECO:0007669"/>
    <property type="project" value="UniProtKB-KW"/>
</dbReference>
<dbReference type="InterPro" id="IPR014001">
    <property type="entry name" value="Helicase_ATP-bd"/>
</dbReference>
<feature type="domain" description="RNase III" evidence="12">
    <location>
        <begin position="899"/>
        <end position="1044"/>
    </location>
</feature>
<dbReference type="SUPFAM" id="SSF69065">
    <property type="entry name" value="RNase III domain-like"/>
    <property type="match status" value="2"/>
</dbReference>
<dbReference type="InterPro" id="IPR000999">
    <property type="entry name" value="RNase_III_dom"/>
</dbReference>
<dbReference type="Gene3D" id="1.10.1520.10">
    <property type="entry name" value="Ribonuclease III domain"/>
    <property type="match status" value="2"/>
</dbReference>
<dbReference type="Gene3D" id="3.30.160.380">
    <property type="entry name" value="Dicer dimerisation domain"/>
    <property type="match status" value="1"/>
</dbReference>
<dbReference type="GO" id="GO:0051607">
    <property type="term" value="P:defense response to virus"/>
    <property type="evidence" value="ECO:0007669"/>
    <property type="project" value="UniProtKB-KW"/>
</dbReference>
<dbReference type="InterPro" id="IPR027417">
    <property type="entry name" value="P-loop_NTPase"/>
</dbReference>
<dbReference type="InterPro" id="IPR036389">
    <property type="entry name" value="RNase_III_sf"/>
</dbReference>
<dbReference type="GO" id="GO:0005634">
    <property type="term" value="C:nucleus"/>
    <property type="evidence" value="ECO:0007669"/>
    <property type="project" value="TreeGrafter"/>
</dbReference>
<accession>A0A7U2MXV2</accession>
<dbReference type="InterPro" id="IPR005034">
    <property type="entry name" value="Dicer_dimerisation"/>
</dbReference>
<evidence type="ECO:0000256" key="2">
    <source>
        <dbReference type="ARBA" id="ARBA00022737"/>
    </source>
</evidence>
<protein>
    <recommendedName>
        <fullName evidence="18">Dicer-like protein 1</fullName>
    </recommendedName>
</protein>
<dbReference type="PROSITE" id="PS51327">
    <property type="entry name" value="DICER_DSRBF"/>
    <property type="match status" value="1"/>
</dbReference>
<evidence type="ECO:0000259" key="14">
    <source>
        <dbReference type="PROSITE" id="PS51194"/>
    </source>
</evidence>
<keyword evidence="3" id="KW-0547">Nucleotide-binding</keyword>
<evidence type="ECO:0000259" key="15">
    <source>
        <dbReference type="PROSITE" id="PS51327"/>
    </source>
</evidence>
<dbReference type="Pfam" id="PF03368">
    <property type="entry name" value="Dicer_dimer"/>
    <property type="match status" value="1"/>
</dbReference>
<dbReference type="InterPro" id="IPR001650">
    <property type="entry name" value="Helicase_C-like"/>
</dbReference>
<evidence type="ECO:0000259" key="13">
    <source>
        <dbReference type="PROSITE" id="PS51192"/>
    </source>
</evidence>
<evidence type="ECO:0000256" key="3">
    <source>
        <dbReference type="ARBA" id="ARBA00022741"/>
    </source>
</evidence>
<keyword evidence="6" id="KW-0067">ATP-binding</keyword>
<comment type="function">
    <text evidence="9">Dicer-like endonuclease involved in cleaving double-stranded RNA in the RNA interference (RNAi) pathway. Produces 21 to 25 bp dsRNAs (siRNAs) which target the selective destruction of homologous RNAs leading to sequence-specific suppression of gene expression, called post-transcriptional gene silencing (PTGS). Part of a broad host defense response against viral infection and transposons.</text>
</comment>
<evidence type="ECO:0000256" key="7">
    <source>
        <dbReference type="ARBA" id="ARBA00022884"/>
    </source>
</evidence>
<gene>
    <name evidence="16" type="ORF">F9C07_2280744</name>
</gene>
<dbReference type="CDD" id="cd00593">
    <property type="entry name" value="RIBOc"/>
    <property type="match status" value="2"/>
</dbReference>
<evidence type="ECO:0000313" key="17">
    <source>
        <dbReference type="Proteomes" id="UP000596276"/>
    </source>
</evidence>
<evidence type="ECO:0000256" key="10">
    <source>
        <dbReference type="PROSITE-ProRule" id="PRU00657"/>
    </source>
</evidence>
<evidence type="ECO:0000256" key="4">
    <source>
        <dbReference type="ARBA" id="ARBA00022801"/>
    </source>
</evidence>
<dbReference type="VEuPathDB" id="FungiDB:F9C07_2280744"/>
<evidence type="ECO:0000313" key="16">
    <source>
        <dbReference type="EMBL" id="QRD91505.1"/>
    </source>
</evidence>
<dbReference type="InterPro" id="IPR011545">
    <property type="entry name" value="DEAD/DEAH_box_helicase_dom"/>
</dbReference>
<dbReference type="GO" id="GO:0004386">
    <property type="term" value="F:helicase activity"/>
    <property type="evidence" value="ECO:0007669"/>
    <property type="project" value="UniProtKB-KW"/>
</dbReference>
<dbReference type="Pfam" id="PF00636">
    <property type="entry name" value="Ribonuclease_3"/>
    <property type="match status" value="2"/>
</dbReference>
<feature type="domain" description="Helicase C-terminal" evidence="14">
    <location>
        <begin position="352"/>
        <end position="510"/>
    </location>
</feature>
<dbReference type="VEuPathDB" id="FungiDB:AFLA_007784"/>
<dbReference type="EMBL" id="CP044617">
    <property type="protein sequence ID" value="QRD91505.1"/>
    <property type="molecule type" value="Genomic_DNA"/>
</dbReference>
<evidence type="ECO:0008006" key="18">
    <source>
        <dbReference type="Google" id="ProtNLM"/>
    </source>
</evidence>
<feature type="region of interest" description="Disordered" evidence="11">
    <location>
        <begin position="1299"/>
        <end position="1327"/>
    </location>
</feature>